<evidence type="ECO:0000313" key="3">
    <source>
        <dbReference type="Proteomes" id="UP000726136"/>
    </source>
</evidence>
<evidence type="ECO:0000313" key="2">
    <source>
        <dbReference type="EMBL" id="MBF4375915.1"/>
    </source>
</evidence>
<dbReference type="Pfam" id="PF25164">
    <property type="entry name" value="CoiA_N"/>
    <property type="match status" value="1"/>
</dbReference>
<reference evidence="2 3" key="1">
    <citation type="journal article" date="2021" name="PeerJ">
        <title>Analysis of 44 Vibrio anguillarum genomes reveals high genetic diversity.</title>
        <authorList>
            <person name="Hansen M.J."/>
            <person name="Dalsgaard I."/>
        </authorList>
    </citation>
    <scope>NUCLEOTIDE SEQUENCE [LARGE SCALE GENOMIC DNA]</scope>
    <source>
        <strain evidence="2 3">040915-1/1B</strain>
    </source>
</reference>
<accession>A0ABR9ZBV2</accession>
<evidence type="ECO:0000259" key="1">
    <source>
        <dbReference type="Pfam" id="PF25164"/>
    </source>
</evidence>
<keyword evidence="3" id="KW-1185">Reference proteome</keyword>
<feature type="domain" description="Competence protein CoiA-like N-terminal" evidence="1">
    <location>
        <begin position="27"/>
        <end position="62"/>
    </location>
</feature>
<dbReference type="EMBL" id="RDPI01000418">
    <property type="protein sequence ID" value="MBF4375915.1"/>
    <property type="molecule type" value="Genomic_DNA"/>
</dbReference>
<feature type="non-terminal residue" evidence="2">
    <location>
        <position position="77"/>
    </location>
</feature>
<comment type="caution">
    <text evidence="2">The sequence shown here is derived from an EMBL/GenBank/DDBJ whole genome shotgun (WGS) entry which is preliminary data.</text>
</comment>
<proteinExistence type="predicted"/>
<gene>
    <name evidence="2" type="ORF">EAY46_23285</name>
</gene>
<sequence>MAVKTAWAMRDRLIHINQLNRDTERGSKCNCICISCGSELVARMGDHKAYHFAHSLDNNCSVESIQHQLAKSIIAES</sequence>
<dbReference type="RefSeq" id="WP_336511517.1">
    <property type="nucleotide sequence ID" value="NZ_RDPI01000418.1"/>
</dbReference>
<dbReference type="InterPro" id="IPR057253">
    <property type="entry name" value="CoiA-like_N"/>
</dbReference>
<name>A0ABR9ZBV2_VIBAN</name>
<dbReference type="Proteomes" id="UP000726136">
    <property type="component" value="Unassembled WGS sequence"/>
</dbReference>
<organism evidence="2 3">
    <name type="scientific">Vibrio anguillarum</name>
    <name type="common">Listonella anguillarum</name>
    <dbReference type="NCBI Taxonomy" id="55601"/>
    <lineage>
        <taxon>Bacteria</taxon>
        <taxon>Pseudomonadati</taxon>
        <taxon>Pseudomonadota</taxon>
        <taxon>Gammaproteobacteria</taxon>
        <taxon>Vibrionales</taxon>
        <taxon>Vibrionaceae</taxon>
        <taxon>Vibrio</taxon>
    </lineage>
</organism>
<protein>
    <recommendedName>
        <fullName evidence="1">Competence protein CoiA-like N-terminal domain-containing protein</fullName>
    </recommendedName>
</protein>